<gene>
    <name evidence="10" type="primary">grpE</name>
    <name evidence="14" type="ORF">IO98_11100</name>
</gene>
<evidence type="ECO:0000256" key="12">
    <source>
        <dbReference type="RuleBase" id="RU004478"/>
    </source>
</evidence>
<evidence type="ECO:0000256" key="6">
    <source>
        <dbReference type="ARBA" id="ARBA00023186"/>
    </source>
</evidence>
<protein>
    <recommendedName>
        <fullName evidence="8 10">Protein GrpE</fullName>
    </recommendedName>
    <alternativeName>
        <fullName evidence="9 10">HSP-70 cofactor</fullName>
    </alternativeName>
</protein>
<dbReference type="GO" id="GO:0051087">
    <property type="term" value="F:protein-folding chaperone binding"/>
    <property type="evidence" value="ECO:0007669"/>
    <property type="project" value="InterPro"/>
</dbReference>
<sequence length="216" mass="24423">MSMEDVKTDENLADETVYTEDAVPTEKEIEGAESCGDDGTQEYVPEEETAEEGSKEESGKKGLFGKKKEKKDPKDEKIEELTDRLQRSMAEFDNYRKRTEKEKSAMFEIGAKDIVERILPVVDNFERGLAAISEEEKNAPFADGMVMIYKQLMKTLEEAGVKPIEAIGKPFDPNFHNAVMHIEDESLGENVVSQELQKGYTYRDSVVRHSMVQVAN</sequence>
<dbReference type="Gene3D" id="3.90.20.20">
    <property type="match status" value="1"/>
</dbReference>
<dbReference type="SUPFAM" id="SSF58014">
    <property type="entry name" value="Coiled-coil domain of nucleotide exchange factor GrpE"/>
    <property type="match status" value="1"/>
</dbReference>
<dbReference type="GO" id="GO:0006457">
    <property type="term" value="P:protein folding"/>
    <property type="evidence" value="ECO:0007669"/>
    <property type="project" value="InterPro"/>
</dbReference>
<evidence type="ECO:0000313" key="14">
    <source>
        <dbReference type="EMBL" id="KEZ90044.1"/>
    </source>
</evidence>
<dbReference type="STRING" id="29354.IO98_11100"/>
<dbReference type="CDD" id="cd00446">
    <property type="entry name" value="GrpE"/>
    <property type="match status" value="1"/>
</dbReference>
<dbReference type="Pfam" id="PF01025">
    <property type="entry name" value="GrpE"/>
    <property type="match status" value="1"/>
</dbReference>
<dbReference type="EMBL" id="JPME01000013">
    <property type="protein sequence ID" value="KEZ90044.1"/>
    <property type="molecule type" value="Genomic_DNA"/>
</dbReference>
<evidence type="ECO:0000256" key="1">
    <source>
        <dbReference type="ARBA" id="ARBA00004496"/>
    </source>
</evidence>
<feature type="compositionally biased region" description="Acidic residues" evidence="13">
    <location>
        <begin position="35"/>
        <end position="51"/>
    </location>
</feature>
<dbReference type="InterPro" id="IPR000740">
    <property type="entry name" value="GrpE"/>
</dbReference>
<dbReference type="GO" id="GO:0042803">
    <property type="term" value="F:protein homodimerization activity"/>
    <property type="evidence" value="ECO:0007669"/>
    <property type="project" value="InterPro"/>
</dbReference>
<evidence type="ECO:0000256" key="10">
    <source>
        <dbReference type="HAMAP-Rule" id="MF_01151"/>
    </source>
</evidence>
<dbReference type="FunFam" id="2.30.22.10:FF:000001">
    <property type="entry name" value="Protein GrpE"/>
    <property type="match status" value="1"/>
</dbReference>
<comment type="caution">
    <text evidence="14">The sequence shown here is derived from an EMBL/GenBank/DDBJ whole genome shotgun (WGS) entry which is preliminary data.</text>
</comment>
<evidence type="ECO:0000313" key="15">
    <source>
        <dbReference type="Proteomes" id="UP000028525"/>
    </source>
</evidence>
<dbReference type="InterPro" id="IPR013805">
    <property type="entry name" value="GrpE_CC"/>
</dbReference>
<dbReference type="Gene3D" id="2.30.22.10">
    <property type="entry name" value="Head domain of nucleotide exchange factor GrpE"/>
    <property type="match status" value="1"/>
</dbReference>
<evidence type="ECO:0000256" key="8">
    <source>
        <dbReference type="ARBA" id="ARBA00072274"/>
    </source>
</evidence>
<dbReference type="PANTHER" id="PTHR21237:SF23">
    <property type="entry name" value="GRPE PROTEIN HOMOLOG, MITOCHONDRIAL"/>
    <property type="match status" value="1"/>
</dbReference>
<dbReference type="PRINTS" id="PR00773">
    <property type="entry name" value="GRPEPROTEIN"/>
</dbReference>
<feature type="region of interest" description="Disordered" evidence="13">
    <location>
        <begin position="1"/>
        <end position="77"/>
    </location>
</feature>
<evidence type="ECO:0000256" key="3">
    <source>
        <dbReference type="ARBA" id="ARBA00011738"/>
    </source>
</evidence>
<dbReference type="PANTHER" id="PTHR21237">
    <property type="entry name" value="GRPE PROTEIN"/>
    <property type="match status" value="1"/>
</dbReference>
<dbReference type="Proteomes" id="UP000028525">
    <property type="component" value="Unassembled WGS sequence"/>
</dbReference>
<comment type="function">
    <text evidence="7 10 11">Participates actively in the response to hyperosmotic and heat shock by preventing the aggregation of stress-denatured proteins, in association with DnaK and GrpE. It is the nucleotide exchange factor for DnaK and may function as a thermosensor. Unfolded proteins bind initially to DnaJ; upon interaction with the DnaJ-bound protein, DnaK hydrolyzes its bound ATP, resulting in the formation of a stable complex. GrpE releases ADP from DnaK; ATP binding to DnaK triggers the release of the substrate protein, thus completing the reaction cycle. Several rounds of ATP-dependent interactions between DnaJ, DnaK and GrpE are required for fully efficient folding.</text>
</comment>
<feature type="compositionally biased region" description="Basic and acidic residues" evidence="13">
    <location>
        <begin position="1"/>
        <end position="10"/>
    </location>
</feature>
<name>A0A084JM60_9FIRM</name>
<proteinExistence type="inferred from homology"/>
<dbReference type="AlphaFoldDB" id="A0A084JM60"/>
<evidence type="ECO:0000256" key="11">
    <source>
        <dbReference type="RuleBase" id="RU000639"/>
    </source>
</evidence>
<evidence type="ECO:0000256" key="9">
    <source>
        <dbReference type="ARBA" id="ARBA00076414"/>
    </source>
</evidence>
<reference evidence="14 15" key="1">
    <citation type="submission" date="2014-07" db="EMBL/GenBank/DDBJ databases">
        <title>Draft genome of Clostridium celerecrescens 152B isolated from sediments associated with methane hydrate from Krishna Godavari basin.</title>
        <authorList>
            <person name="Honkalas V.S."/>
            <person name="Dabir A.P."/>
            <person name="Arora P."/>
            <person name="Dhakephalkar P.K."/>
        </authorList>
    </citation>
    <scope>NUCLEOTIDE SEQUENCE [LARGE SCALE GENOMIC DNA]</scope>
    <source>
        <strain evidence="14 15">152B</strain>
    </source>
</reference>
<dbReference type="GO" id="GO:0000774">
    <property type="term" value="F:adenyl-nucleotide exchange factor activity"/>
    <property type="evidence" value="ECO:0007669"/>
    <property type="project" value="InterPro"/>
</dbReference>
<dbReference type="PROSITE" id="PS01071">
    <property type="entry name" value="GRPE"/>
    <property type="match status" value="1"/>
</dbReference>
<dbReference type="GO" id="GO:0051082">
    <property type="term" value="F:unfolded protein binding"/>
    <property type="evidence" value="ECO:0007669"/>
    <property type="project" value="TreeGrafter"/>
</dbReference>
<comment type="subunit">
    <text evidence="3 10">Homodimer.</text>
</comment>
<dbReference type="SUPFAM" id="SSF51064">
    <property type="entry name" value="Head domain of nucleotide exchange factor GrpE"/>
    <property type="match status" value="1"/>
</dbReference>
<dbReference type="HAMAP" id="MF_01151">
    <property type="entry name" value="GrpE"/>
    <property type="match status" value="1"/>
</dbReference>
<evidence type="ECO:0000256" key="5">
    <source>
        <dbReference type="ARBA" id="ARBA00023016"/>
    </source>
</evidence>
<evidence type="ECO:0000256" key="7">
    <source>
        <dbReference type="ARBA" id="ARBA00053401"/>
    </source>
</evidence>
<dbReference type="NCBIfam" id="NF010738">
    <property type="entry name" value="PRK14140.1"/>
    <property type="match status" value="1"/>
</dbReference>
<evidence type="ECO:0000256" key="2">
    <source>
        <dbReference type="ARBA" id="ARBA00009054"/>
    </source>
</evidence>
<keyword evidence="4 10" id="KW-0963">Cytoplasm</keyword>
<dbReference type="GO" id="GO:0005737">
    <property type="term" value="C:cytoplasm"/>
    <property type="evidence" value="ECO:0007669"/>
    <property type="project" value="UniProtKB-SubCell"/>
</dbReference>
<comment type="similarity">
    <text evidence="2 10 12">Belongs to the GrpE family.</text>
</comment>
<dbReference type="InterPro" id="IPR009012">
    <property type="entry name" value="GrpE_head"/>
</dbReference>
<comment type="subcellular location">
    <subcellularLocation>
        <location evidence="1 10">Cytoplasm</location>
    </subcellularLocation>
</comment>
<evidence type="ECO:0000256" key="4">
    <source>
        <dbReference type="ARBA" id="ARBA00022490"/>
    </source>
</evidence>
<keyword evidence="15" id="KW-1185">Reference proteome</keyword>
<evidence type="ECO:0000256" key="13">
    <source>
        <dbReference type="SAM" id="MobiDB-lite"/>
    </source>
</evidence>
<keyword evidence="5 10" id="KW-0346">Stress response</keyword>
<organism evidence="14 15">
    <name type="scientific">Lacrimispora celerecrescens</name>
    <dbReference type="NCBI Taxonomy" id="29354"/>
    <lineage>
        <taxon>Bacteria</taxon>
        <taxon>Bacillati</taxon>
        <taxon>Bacillota</taxon>
        <taxon>Clostridia</taxon>
        <taxon>Lachnospirales</taxon>
        <taxon>Lachnospiraceae</taxon>
        <taxon>Lacrimispora</taxon>
    </lineage>
</organism>
<accession>A0A084JM60</accession>
<keyword evidence="6 10" id="KW-0143">Chaperone</keyword>